<dbReference type="InterPro" id="IPR044751">
    <property type="entry name" value="Ion_transp-like_CBS"/>
</dbReference>
<feature type="compositionally biased region" description="Basic and acidic residues" evidence="6">
    <location>
        <begin position="476"/>
        <end position="486"/>
    </location>
</feature>
<evidence type="ECO:0000259" key="8">
    <source>
        <dbReference type="PROSITE" id="PS51846"/>
    </source>
</evidence>
<dbReference type="EMBL" id="WHVB01000003">
    <property type="protein sequence ID" value="KAF8485357.1"/>
    <property type="molecule type" value="Genomic_DNA"/>
</dbReference>
<feature type="domain" description="CNNM transmembrane" evidence="8">
    <location>
        <begin position="50"/>
        <end position="230"/>
    </location>
</feature>
<dbReference type="Gene3D" id="3.10.580.10">
    <property type="entry name" value="CBS-domain"/>
    <property type="match status" value="2"/>
</dbReference>
<feature type="transmembrane region" description="Helical" evidence="7">
    <location>
        <begin position="139"/>
        <end position="158"/>
    </location>
</feature>
<reference evidence="9" key="2">
    <citation type="journal article" date="2020" name="Nat. Commun.">
        <title>Large-scale genome sequencing of mycorrhizal fungi provides insights into the early evolution of symbiotic traits.</title>
        <authorList>
            <person name="Miyauchi S."/>
            <person name="Kiss E."/>
            <person name="Kuo A."/>
            <person name="Drula E."/>
            <person name="Kohler A."/>
            <person name="Sanchez-Garcia M."/>
            <person name="Morin E."/>
            <person name="Andreopoulos B."/>
            <person name="Barry K.W."/>
            <person name="Bonito G."/>
            <person name="Buee M."/>
            <person name="Carver A."/>
            <person name="Chen C."/>
            <person name="Cichocki N."/>
            <person name="Clum A."/>
            <person name="Culley D."/>
            <person name="Crous P.W."/>
            <person name="Fauchery L."/>
            <person name="Girlanda M."/>
            <person name="Hayes R.D."/>
            <person name="Keri Z."/>
            <person name="LaButti K."/>
            <person name="Lipzen A."/>
            <person name="Lombard V."/>
            <person name="Magnuson J."/>
            <person name="Maillard F."/>
            <person name="Murat C."/>
            <person name="Nolan M."/>
            <person name="Ohm R.A."/>
            <person name="Pangilinan J."/>
            <person name="Pereira M.F."/>
            <person name="Perotto S."/>
            <person name="Peter M."/>
            <person name="Pfister S."/>
            <person name="Riley R."/>
            <person name="Sitrit Y."/>
            <person name="Stielow J.B."/>
            <person name="Szollosi G."/>
            <person name="Zifcakova L."/>
            <person name="Stursova M."/>
            <person name="Spatafora J.W."/>
            <person name="Tedersoo L."/>
            <person name="Vaario L.M."/>
            <person name="Yamada A."/>
            <person name="Yan M."/>
            <person name="Wang P."/>
            <person name="Xu J."/>
            <person name="Bruns T."/>
            <person name="Baldrian P."/>
            <person name="Vilgalys R."/>
            <person name="Dunand C."/>
            <person name="Henrissat B."/>
            <person name="Grigoriev I.V."/>
            <person name="Hibbett D."/>
            <person name="Nagy L.G."/>
            <person name="Martin F.M."/>
        </authorList>
    </citation>
    <scope>NUCLEOTIDE SEQUENCE</scope>
    <source>
        <strain evidence="9">Prilba</strain>
    </source>
</reference>
<feature type="region of interest" description="Disordered" evidence="6">
    <location>
        <begin position="564"/>
        <end position="619"/>
    </location>
</feature>
<evidence type="ECO:0000256" key="7">
    <source>
        <dbReference type="SAM" id="Phobius"/>
    </source>
</evidence>
<feature type="compositionally biased region" description="Low complexity" evidence="6">
    <location>
        <begin position="781"/>
        <end position="790"/>
    </location>
</feature>
<keyword evidence="10" id="KW-1185">Reference proteome</keyword>
<dbReference type="PANTHER" id="PTHR12064">
    <property type="entry name" value="METAL TRANSPORTER CNNM"/>
    <property type="match status" value="1"/>
</dbReference>
<dbReference type="SUPFAM" id="SSF54631">
    <property type="entry name" value="CBS-domain pair"/>
    <property type="match status" value="1"/>
</dbReference>
<name>A0A9P5TDC2_9AGAM</name>
<protein>
    <submittedName>
        <fullName evidence="9">DUF21-domain-containing protein</fullName>
    </submittedName>
</protein>
<dbReference type="OrthoDB" id="5353557at2759"/>
<feature type="region of interest" description="Disordered" evidence="6">
    <location>
        <begin position="636"/>
        <end position="669"/>
    </location>
</feature>
<evidence type="ECO:0000256" key="4">
    <source>
        <dbReference type="ARBA" id="ARBA00023136"/>
    </source>
</evidence>
<evidence type="ECO:0000313" key="10">
    <source>
        <dbReference type="Proteomes" id="UP000759537"/>
    </source>
</evidence>
<reference evidence="9" key="1">
    <citation type="submission" date="2019-10" db="EMBL/GenBank/DDBJ databases">
        <authorList>
            <consortium name="DOE Joint Genome Institute"/>
            <person name="Kuo A."/>
            <person name="Miyauchi S."/>
            <person name="Kiss E."/>
            <person name="Drula E."/>
            <person name="Kohler A."/>
            <person name="Sanchez-Garcia M."/>
            <person name="Andreopoulos B."/>
            <person name="Barry K.W."/>
            <person name="Bonito G."/>
            <person name="Buee M."/>
            <person name="Carver A."/>
            <person name="Chen C."/>
            <person name="Cichocki N."/>
            <person name="Clum A."/>
            <person name="Culley D."/>
            <person name="Crous P.W."/>
            <person name="Fauchery L."/>
            <person name="Girlanda M."/>
            <person name="Hayes R."/>
            <person name="Keri Z."/>
            <person name="LaButti K."/>
            <person name="Lipzen A."/>
            <person name="Lombard V."/>
            <person name="Magnuson J."/>
            <person name="Maillard F."/>
            <person name="Morin E."/>
            <person name="Murat C."/>
            <person name="Nolan M."/>
            <person name="Ohm R."/>
            <person name="Pangilinan J."/>
            <person name="Pereira M."/>
            <person name="Perotto S."/>
            <person name="Peter M."/>
            <person name="Riley R."/>
            <person name="Sitrit Y."/>
            <person name="Stielow B."/>
            <person name="Szollosi G."/>
            <person name="Zifcakova L."/>
            <person name="Stursova M."/>
            <person name="Spatafora J.W."/>
            <person name="Tedersoo L."/>
            <person name="Vaario L.-M."/>
            <person name="Yamada A."/>
            <person name="Yan M."/>
            <person name="Wang P."/>
            <person name="Xu J."/>
            <person name="Bruns T."/>
            <person name="Baldrian P."/>
            <person name="Vilgalys R."/>
            <person name="Henrissat B."/>
            <person name="Grigoriev I.V."/>
            <person name="Hibbett D."/>
            <person name="Nagy L.G."/>
            <person name="Martin F.M."/>
        </authorList>
    </citation>
    <scope>NUCLEOTIDE SEQUENCE</scope>
    <source>
        <strain evidence="9">Prilba</strain>
    </source>
</reference>
<dbReference type="Proteomes" id="UP000759537">
    <property type="component" value="Unassembled WGS sequence"/>
</dbReference>
<feature type="region of interest" description="Disordered" evidence="6">
    <location>
        <begin position="730"/>
        <end position="765"/>
    </location>
</feature>
<evidence type="ECO:0000256" key="3">
    <source>
        <dbReference type="ARBA" id="ARBA00022989"/>
    </source>
</evidence>
<feature type="transmembrane region" description="Helical" evidence="7">
    <location>
        <begin position="113"/>
        <end position="133"/>
    </location>
</feature>
<evidence type="ECO:0000256" key="2">
    <source>
        <dbReference type="ARBA" id="ARBA00022692"/>
    </source>
</evidence>
<dbReference type="InterPro" id="IPR045095">
    <property type="entry name" value="ACDP"/>
</dbReference>
<organism evidence="9 10">
    <name type="scientific">Russula ochroleuca</name>
    <dbReference type="NCBI Taxonomy" id="152965"/>
    <lineage>
        <taxon>Eukaryota</taxon>
        <taxon>Fungi</taxon>
        <taxon>Dikarya</taxon>
        <taxon>Basidiomycota</taxon>
        <taxon>Agaricomycotina</taxon>
        <taxon>Agaricomycetes</taxon>
        <taxon>Russulales</taxon>
        <taxon>Russulaceae</taxon>
        <taxon>Russula</taxon>
    </lineage>
</organism>
<dbReference type="InterPro" id="IPR002550">
    <property type="entry name" value="CNNM"/>
</dbReference>
<evidence type="ECO:0000256" key="5">
    <source>
        <dbReference type="PROSITE-ProRule" id="PRU01193"/>
    </source>
</evidence>
<dbReference type="GO" id="GO:0016020">
    <property type="term" value="C:membrane"/>
    <property type="evidence" value="ECO:0007669"/>
    <property type="project" value="UniProtKB-SubCell"/>
</dbReference>
<feature type="compositionally biased region" description="Low complexity" evidence="6">
    <location>
        <begin position="750"/>
        <end position="761"/>
    </location>
</feature>
<comment type="subcellular location">
    <subcellularLocation>
        <location evidence="1">Membrane</location>
        <topology evidence="1">Multi-pass membrane protein</topology>
    </subcellularLocation>
</comment>
<evidence type="ECO:0000313" key="9">
    <source>
        <dbReference type="EMBL" id="KAF8485357.1"/>
    </source>
</evidence>
<feature type="transmembrane region" description="Helical" evidence="7">
    <location>
        <begin position="170"/>
        <end position="193"/>
    </location>
</feature>
<feature type="region of interest" description="Disordered" evidence="6">
    <location>
        <begin position="384"/>
        <end position="493"/>
    </location>
</feature>
<dbReference type="GO" id="GO:0030026">
    <property type="term" value="P:intracellular manganese ion homeostasis"/>
    <property type="evidence" value="ECO:0007669"/>
    <property type="project" value="TreeGrafter"/>
</dbReference>
<evidence type="ECO:0000256" key="6">
    <source>
        <dbReference type="SAM" id="MobiDB-lite"/>
    </source>
</evidence>
<feature type="compositionally biased region" description="Polar residues" evidence="6">
    <location>
        <begin position="791"/>
        <end position="808"/>
    </location>
</feature>
<dbReference type="InterPro" id="IPR046342">
    <property type="entry name" value="CBS_dom_sf"/>
</dbReference>
<feature type="compositionally biased region" description="Basic residues" evidence="6">
    <location>
        <begin position="450"/>
        <end position="462"/>
    </location>
</feature>
<dbReference type="GO" id="GO:0010960">
    <property type="term" value="P:magnesium ion homeostasis"/>
    <property type="evidence" value="ECO:0007669"/>
    <property type="project" value="InterPro"/>
</dbReference>
<keyword evidence="2 5" id="KW-0812">Transmembrane</keyword>
<keyword evidence="3 5" id="KW-1133">Transmembrane helix</keyword>
<feature type="compositionally biased region" description="Basic and acidic residues" evidence="6">
    <location>
        <begin position="424"/>
        <end position="433"/>
    </location>
</feature>
<proteinExistence type="predicted"/>
<sequence length="815" mass="87866">MVSPPLISSISISSPSFFLSLAATISQHVPNLPDVSDTRQLAKRSGHIKHDAGFIAGVILMPILVILSGIFAGLTLGYMSLDETQLHVLSISGTPLQRKYANQIKPIRQNGHLLLVTLLLANMIVNESLPVISDPILGGGVQSVIVSTVLIVIFAEIIPQSVCTRHGLYIGAKMVFFVRVLLWTLGIIAWPIAKILELILGPHHGIIYRRAELKELIALHSSVGEYGGDLRSDTVTIIGATLDLQEKTTSQAMTPIEKVFMLSINARLGYETLREVCFTGHSRVPVYEEIELPVPNGQSVKAKKIVGVLLVKQCLLLDPGDAVPVRSLPLHKVPFVAQNEPLLGILDKFQEGRSHMAIVTRTSVEKASSLKKAVKKSITQRIKNRVGISDSSSDSSSDEEPAQTSRHKPRKTLRILEPPNTEDSTIRMTDRDGTSPSEGTSDKEGGRSFSFRRKRKRSKKRARQEDVEMGVVKPRLQPESELRPEDGQPQSKRASLVQFALMPGREQSMPADAVLAEEGAKEFLLGFDPNVNPLGIITLEDVLEELIGEEIYDEFDTEGARQGEVTSYVPPQSNSTDLPLAPSLMRKGSAPELSTLSDTSSVVHSSTQPTHRSGGASATPVLRPMAIPAFKGLSFLTGRSRSTPPTPRDGKPPFVRPAVPEAGDKKEKRTISADVYPDEKPPEIVIAPLVDGPATPAPAYLPLPVAVPMPGGGLIDDAARVRQGVSAISRSASTGPSLSEALLRARRPTTPHTGGMTPPKGTRFKSSFTGVADHVLRLGEQQQQQQAQFQTSGDLTGANNNGSPSSEAAETPGGE</sequence>
<dbReference type="PANTHER" id="PTHR12064:SF90">
    <property type="entry name" value="CNNM TRANSMEMBRANE DOMAIN-CONTAINING PROTEIN"/>
    <property type="match status" value="1"/>
</dbReference>
<feature type="compositionally biased region" description="Polar residues" evidence="6">
    <location>
        <begin position="592"/>
        <end position="611"/>
    </location>
</feature>
<dbReference type="CDD" id="cd04590">
    <property type="entry name" value="CBS_pair_CorC_HlyC_assoc"/>
    <property type="match status" value="1"/>
</dbReference>
<keyword evidence="4 5" id="KW-0472">Membrane</keyword>
<feature type="region of interest" description="Disordered" evidence="6">
    <location>
        <begin position="781"/>
        <end position="815"/>
    </location>
</feature>
<dbReference type="GO" id="GO:0005737">
    <property type="term" value="C:cytoplasm"/>
    <property type="evidence" value="ECO:0007669"/>
    <property type="project" value="TreeGrafter"/>
</dbReference>
<dbReference type="Pfam" id="PF01595">
    <property type="entry name" value="CNNM"/>
    <property type="match status" value="1"/>
</dbReference>
<comment type="caution">
    <text evidence="9">The sequence shown here is derived from an EMBL/GenBank/DDBJ whole genome shotgun (WGS) entry which is preliminary data.</text>
</comment>
<gene>
    <name evidence="9" type="ORF">DFH94DRAFT_274739</name>
</gene>
<evidence type="ECO:0000256" key="1">
    <source>
        <dbReference type="ARBA" id="ARBA00004141"/>
    </source>
</evidence>
<dbReference type="PROSITE" id="PS51846">
    <property type="entry name" value="CNNM"/>
    <property type="match status" value="1"/>
</dbReference>
<feature type="transmembrane region" description="Helical" evidence="7">
    <location>
        <begin position="54"/>
        <end position="79"/>
    </location>
</feature>
<dbReference type="AlphaFoldDB" id="A0A9P5TDC2"/>
<accession>A0A9P5TDC2</accession>